<evidence type="ECO:0000256" key="6">
    <source>
        <dbReference type="ARBA" id="ARBA00023316"/>
    </source>
</evidence>
<evidence type="ECO:0000256" key="4">
    <source>
        <dbReference type="ARBA" id="ARBA00022960"/>
    </source>
</evidence>
<feature type="region of interest" description="Disordered" evidence="8">
    <location>
        <begin position="46"/>
        <end position="130"/>
    </location>
</feature>
<dbReference type="GO" id="GO:0071972">
    <property type="term" value="F:peptidoglycan L,D-transpeptidase activity"/>
    <property type="evidence" value="ECO:0007669"/>
    <property type="project" value="TreeGrafter"/>
</dbReference>
<feature type="active site" description="Nucleophile" evidence="7">
    <location>
        <position position="709"/>
    </location>
</feature>
<keyword evidence="3" id="KW-0808">Transferase</keyword>
<keyword evidence="6 7" id="KW-0961">Cell wall biogenesis/degradation</keyword>
<feature type="signal peptide" evidence="9">
    <location>
        <begin position="1"/>
        <end position="25"/>
    </location>
</feature>
<feature type="active site" description="Proton donor/acceptor" evidence="7">
    <location>
        <position position="693"/>
    </location>
</feature>
<dbReference type="SUPFAM" id="SSF141523">
    <property type="entry name" value="L,D-transpeptidase catalytic domain-like"/>
    <property type="match status" value="1"/>
</dbReference>
<feature type="compositionally biased region" description="Low complexity" evidence="8">
    <location>
        <begin position="46"/>
        <end position="81"/>
    </location>
</feature>
<dbReference type="Pfam" id="PF03734">
    <property type="entry name" value="YkuD"/>
    <property type="match status" value="1"/>
</dbReference>
<comment type="similarity">
    <text evidence="2">Belongs to the YkuD family.</text>
</comment>
<evidence type="ECO:0000256" key="7">
    <source>
        <dbReference type="PROSITE-ProRule" id="PRU01373"/>
    </source>
</evidence>
<dbReference type="PROSITE" id="PS52029">
    <property type="entry name" value="LD_TPASE"/>
    <property type="match status" value="1"/>
</dbReference>
<organism evidence="11 12">
    <name type="scientific">Sorangium cellulosum</name>
    <name type="common">Polyangium cellulosum</name>
    <dbReference type="NCBI Taxonomy" id="56"/>
    <lineage>
        <taxon>Bacteria</taxon>
        <taxon>Pseudomonadati</taxon>
        <taxon>Myxococcota</taxon>
        <taxon>Polyangia</taxon>
        <taxon>Polyangiales</taxon>
        <taxon>Polyangiaceae</taxon>
        <taxon>Sorangium</taxon>
    </lineage>
</organism>
<dbReference type="GO" id="GO:0005576">
    <property type="term" value="C:extracellular region"/>
    <property type="evidence" value="ECO:0007669"/>
    <property type="project" value="TreeGrafter"/>
</dbReference>
<dbReference type="PROSITE" id="PS51257">
    <property type="entry name" value="PROKAR_LIPOPROTEIN"/>
    <property type="match status" value="1"/>
</dbReference>
<dbReference type="InterPro" id="IPR005490">
    <property type="entry name" value="LD_TPept_cat_dom"/>
</dbReference>
<dbReference type="GO" id="GO:0016740">
    <property type="term" value="F:transferase activity"/>
    <property type="evidence" value="ECO:0007669"/>
    <property type="project" value="UniProtKB-KW"/>
</dbReference>
<dbReference type="EMBL" id="CP012670">
    <property type="protein sequence ID" value="AUX21323.1"/>
    <property type="molecule type" value="Genomic_DNA"/>
</dbReference>
<comment type="pathway">
    <text evidence="1 7">Cell wall biogenesis; peptidoglycan biosynthesis.</text>
</comment>
<dbReference type="AlphaFoldDB" id="A0A4P2PXU6"/>
<evidence type="ECO:0000256" key="8">
    <source>
        <dbReference type="SAM" id="MobiDB-lite"/>
    </source>
</evidence>
<sequence>MRVRGVLLLPAIALSALGVSCQRPAPEPPAISSAPAPASAVTAPLGMAAPPLADPATAAEPATAEDPAGDAGPPGASATMDPAEDPAADLAAPGVDPLAVPALPPQLVDDGSDELPKLDPPPVAPQTPEEEVHELASIARETWIFAEPSWTSRRIGYLRAGAVVPRRPEPSGRKSCGGGWYRIEPNGYVCIGASATLDIHDLAVEASSRRPVRRFARAASPALPEPRGEAAQSAPDAAPEARLAALTVPASPDADRAALPAAVMDAAPVGALVPASPEADRGALPAAVMDAAPVGALVPASPDSAPASPDSAPASPDSAPASHDAAPASPDSAPASPDSAPASPDSAPASHDAAPASPDSAPTSHDAAPASPDSAPAAAPASPDAERAAWLNGLPYVYVMSRSPTPTLYVRLPSEDEQRSAEPDLGAHLLRAATAARAPDFVAPPPPDPMPSVLLYGRPAPGLAGDRRAPDALVLGRARTRSGFALLSTFDHDGRRFGLTTDLAVLPLDRTRVIRPSAFSGLKLEADVTLPVAFAKRRHAARLVPGKRGGFTRAPLRFREAIPLTGATRRLGGVDYLEARDGALVRAGDVVRVDPLPRAPAWAARGQKWIDVSIERQSLVAYEGTRPVYVTLVSTGADGLGDPKTTRSTIQGLFRIHTKHVTVTMDGDEEDEDPFDFRDVPFVQYFTEGFAFHAAYWHDDFGTPRSHGCVNMSPLDAAWLFEWTTPEVPAAWHAALSLRKGTLVSIRP</sequence>
<feature type="domain" description="L,D-TPase catalytic" evidence="10">
    <location>
        <begin position="608"/>
        <end position="747"/>
    </location>
</feature>
<evidence type="ECO:0000256" key="2">
    <source>
        <dbReference type="ARBA" id="ARBA00005992"/>
    </source>
</evidence>
<dbReference type="GO" id="GO:0071555">
    <property type="term" value="P:cell wall organization"/>
    <property type="evidence" value="ECO:0007669"/>
    <property type="project" value="UniProtKB-UniRule"/>
</dbReference>
<keyword evidence="4 7" id="KW-0133">Cell shape</keyword>
<dbReference type="RefSeq" id="WP_242516031.1">
    <property type="nucleotide sequence ID" value="NZ_CP012670.1"/>
</dbReference>
<accession>A0A4P2PXU6</accession>
<dbReference type="PANTHER" id="PTHR30582">
    <property type="entry name" value="L,D-TRANSPEPTIDASE"/>
    <property type="match status" value="1"/>
</dbReference>
<dbReference type="InterPro" id="IPR050979">
    <property type="entry name" value="LD-transpeptidase"/>
</dbReference>
<keyword evidence="9" id="KW-0732">Signal</keyword>
<evidence type="ECO:0000259" key="10">
    <source>
        <dbReference type="PROSITE" id="PS52029"/>
    </source>
</evidence>
<dbReference type="CDD" id="cd16913">
    <property type="entry name" value="YkuD_like"/>
    <property type="match status" value="1"/>
</dbReference>
<evidence type="ECO:0000313" key="11">
    <source>
        <dbReference type="EMBL" id="AUX21323.1"/>
    </source>
</evidence>
<name>A0A4P2PXU6_SORCE</name>
<keyword evidence="5 7" id="KW-0573">Peptidoglycan synthesis</keyword>
<dbReference type="GO" id="GO:0018104">
    <property type="term" value="P:peptidoglycan-protein cross-linking"/>
    <property type="evidence" value="ECO:0007669"/>
    <property type="project" value="TreeGrafter"/>
</dbReference>
<dbReference type="Gene3D" id="2.40.440.10">
    <property type="entry name" value="L,D-transpeptidase catalytic domain-like"/>
    <property type="match status" value="1"/>
</dbReference>
<dbReference type="PANTHER" id="PTHR30582:SF2">
    <property type="entry name" value="L,D-TRANSPEPTIDASE YCIB-RELATED"/>
    <property type="match status" value="1"/>
</dbReference>
<feature type="region of interest" description="Disordered" evidence="8">
    <location>
        <begin position="299"/>
        <end position="382"/>
    </location>
</feature>
<gene>
    <name evidence="11" type="ORF">SOCEGT47_018040</name>
</gene>
<feature type="compositionally biased region" description="Low complexity" evidence="8">
    <location>
        <begin position="88"/>
        <end position="108"/>
    </location>
</feature>
<reference evidence="11 12" key="1">
    <citation type="submission" date="2015-09" db="EMBL/GenBank/DDBJ databases">
        <title>Sorangium comparison.</title>
        <authorList>
            <person name="Zaburannyi N."/>
            <person name="Bunk B."/>
            <person name="Overmann J."/>
            <person name="Mueller R."/>
        </authorList>
    </citation>
    <scope>NUCLEOTIDE SEQUENCE [LARGE SCALE GENOMIC DNA]</scope>
    <source>
        <strain evidence="11 12">So ceGT47</strain>
    </source>
</reference>
<protein>
    <recommendedName>
        <fullName evidence="10">L,D-TPase catalytic domain-containing protein</fullName>
    </recommendedName>
</protein>
<dbReference type="Proteomes" id="UP000295781">
    <property type="component" value="Chromosome"/>
</dbReference>
<evidence type="ECO:0000256" key="9">
    <source>
        <dbReference type="SAM" id="SignalP"/>
    </source>
</evidence>
<dbReference type="UniPathway" id="UPA00219"/>
<evidence type="ECO:0000313" key="12">
    <source>
        <dbReference type="Proteomes" id="UP000295781"/>
    </source>
</evidence>
<evidence type="ECO:0000256" key="5">
    <source>
        <dbReference type="ARBA" id="ARBA00022984"/>
    </source>
</evidence>
<dbReference type="GO" id="GO:0008360">
    <property type="term" value="P:regulation of cell shape"/>
    <property type="evidence" value="ECO:0007669"/>
    <property type="project" value="UniProtKB-UniRule"/>
</dbReference>
<evidence type="ECO:0000256" key="3">
    <source>
        <dbReference type="ARBA" id="ARBA00022679"/>
    </source>
</evidence>
<dbReference type="InterPro" id="IPR038063">
    <property type="entry name" value="Transpep_catalytic_dom"/>
</dbReference>
<evidence type="ECO:0000256" key="1">
    <source>
        <dbReference type="ARBA" id="ARBA00004752"/>
    </source>
</evidence>
<feature type="chain" id="PRO_5020687897" description="L,D-TPase catalytic domain-containing protein" evidence="9">
    <location>
        <begin position="26"/>
        <end position="748"/>
    </location>
</feature>
<proteinExistence type="inferred from homology"/>